<dbReference type="EMBL" id="JAFBBK010000001">
    <property type="protein sequence ID" value="MBM7415212.1"/>
    <property type="molecule type" value="Genomic_DNA"/>
</dbReference>
<comment type="subunit">
    <text evidence="2">Homohexamer.</text>
</comment>
<dbReference type="InterPro" id="IPR017221">
    <property type="entry name" value="DUF34/NIF3_bac"/>
</dbReference>
<keyword evidence="7" id="KW-1185">Reference proteome</keyword>
<keyword evidence="4 5" id="KW-0479">Metal-binding</keyword>
<gene>
    <name evidence="6" type="ORF">JOE42_001945</name>
</gene>
<evidence type="ECO:0000313" key="7">
    <source>
        <dbReference type="Proteomes" id="UP000703038"/>
    </source>
</evidence>
<dbReference type="PIRSF" id="PIRSF037489">
    <property type="entry name" value="UCP037489_NIF3_YqfO"/>
    <property type="match status" value="1"/>
</dbReference>
<dbReference type="Gene3D" id="3.30.70.120">
    <property type="match status" value="1"/>
</dbReference>
<dbReference type="Proteomes" id="UP000703038">
    <property type="component" value="Unassembled WGS sequence"/>
</dbReference>
<dbReference type="RefSeq" id="WP_204868218.1">
    <property type="nucleotide sequence ID" value="NZ_JAFBBK010000001.1"/>
</dbReference>
<comment type="similarity">
    <text evidence="1 5">Belongs to the GTP cyclohydrolase I type 2/NIF3 family.</text>
</comment>
<evidence type="ECO:0000256" key="2">
    <source>
        <dbReference type="ARBA" id="ARBA00011643"/>
    </source>
</evidence>
<comment type="caution">
    <text evidence="6">The sequence shown here is derived from an EMBL/GenBank/DDBJ whole genome shotgun (WGS) entry which is preliminary data.</text>
</comment>
<dbReference type="Pfam" id="PF01784">
    <property type="entry name" value="DUF34_NIF3"/>
    <property type="match status" value="1"/>
</dbReference>
<name>A0ABS2KTL9_9NOCA</name>
<evidence type="ECO:0000313" key="6">
    <source>
        <dbReference type="EMBL" id="MBM7415212.1"/>
    </source>
</evidence>
<dbReference type="PANTHER" id="PTHR13799">
    <property type="entry name" value="NGG1 INTERACTING FACTOR 3"/>
    <property type="match status" value="1"/>
</dbReference>
<dbReference type="PANTHER" id="PTHR13799:SF14">
    <property type="entry name" value="GTP CYCLOHYDROLASE 1 TYPE 2 HOMOLOG"/>
    <property type="match status" value="1"/>
</dbReference>
<protein>
    <recommendedName>
        <fullName evidence="3 5">GTP cyclohydrolase 1 type 2 homolog</fullName>
    </recommendedName>
</protein>
<dbReference type="NCBIfam" id="TIGR00486">
    <property type="entry name" value="YbgI_SA1388"/>
    <property type="match status" value="1"/>
</dbReference>
<dbReference type="InterPro" id="IPR036069">
    <property type="entry name" value="DUF34/NIF3_sf"/>
</dbReference>
<evidence type="ECO:0000256" key="5">
    <source>
        <dbReference type="PIRNR" id="PIRNR037489"/>
    </source>
</evidence>
<evidence type="ECO:0000256" key="1">
    <source>
        <dbReference type="ARBA" id="ARBA00006964"/>
    </source>
</evidence>
<proteinExistence type="inferred from homology"/>
<evidence type="ECO:0000256" key="3">
    <source>
        <dbReference type="ARBA" id="ARBA00022112"/>
    </source>
</evidence>
<dbReference type="InterPro" id="IPR002678">
    <property type="entry name" value="DUF34/NIF3"/>
</dbReference>
<accession>A0ABS2KTL9</accession>
<dbReference type="InterPro" id="IPR015867">
    <property type="entry name" value="N-reg_PII/ATP_PRibTrfase_C"/>
</dbReference>
<dbReference type="SUPFAM" id="SSF102705">
    <property type="entry name" value="NIF3 (NGG1p interacting factor 3)-like"/>
    <property type="match status" value="1"/>
</dbReference>
<dbReference type="Gene3D" id="3.40.1390.30">
    <property type="entry name" value="NIF3 (NGG1p interacting factor 3)-like"/>
    <property type="match status" value="1"/>
</dbReference>
<evidence type="ECO:0000256" key="4">
    <source>
        <dbReference type="ARBA" id="ARBA00022723"/>
    </source>
</evidence>
<organism evidence="6 7">
    <name type="scientific">Rhodococcoides corynebacterioides</name>
    <dbReference type="NCBI Taxonomy" id="53972"/>
    <lineage>
        <taxon>Bacteria</taxon>
        <taxon>Bacillati</taxon>
        <taxon>Actinomycetota</taxon>
        <taxon>Actinomycetes</taxon>
        <taxon>Mycobacteriales</taxon>
        <taxon>Nocardiaceae</taxon>
        <taxon>Rhodococcoides</taxon>
    </lineage>
</organism>
<sequence length="386" mass="40341">MASTGTAAPTLAEIIDVLDAAYPPRLAESWDSVGLVCGDPANSVTTVMFAVDATAAVVDEAITAGADLLVVHHPLLLRGVDTVGAHTPKGALVHRLITAGCALFTAHTNADSAQPGVSDALATLLGLIDLRPLDEKSDGGLDKWGVYVPVADAPAVRQAMFDAGGGSIGDYRECSWSVVGDGQFRPVDDARPAIGTVGTVESVEERRVEMVAPRSARPAILTALRSAHRYEEVAFDVVETAGLPTDCGLGRIGTLAEPMSLRAFAERVGSRLPSTAWGVRAAGDPDATVRRVAVCGGSGDSMLGDVTAAGVDAYVTSDLRHHVADEHLRAGGPALIDVAHWAGEFPWCAQARDLLDSAFGDRDGWTTRTLTIRTDPWSIGVRPPQD</sequence>
<reference evidence="6 7" key="1">
    <citation type="submission" date="2021-01" db="EMBL/GenBank/DDBJ databases">
        <title>Genomics of switchgrass bacterial isolates.</title>
        <authorList>
            <person name="Shade A."/>
        </authorList>
    </citation>
    <scope>NUCLEOTIDE SEQUENCE [LARGE SCALE GENOMIC DNA]</scope>
    <source>
        <strain evidence="6 7">PvP111</strain>
    </source>
</reference>